<dbReference type="CDD" id="cd17780">
    <property type="entry name" value="CBS_pair_arch1_repeat1"/>
    <property type="match status" value="1"/>
</dbReference>
<dbReference type="CDD" id="cd04632">
    <property type="entry name" value="CBS_pair_arch1_repeat2"/>
    <property type="match status" value="1"/>
</dbReference>
<dbReference type="PANTHER" id="PTHR43080:SF2">
    <property type="entry name" value="CBS DOMAIN-CONTAINING PROTEIN"/>
    <property type="match status" value="1"/>
</dbReference>
<dbReference type="SUPFAM" id="SSF54631">
    <property type="entry name" value="CBS-domain pair"/>
    <property type="match status" value="2"/>
</dbReference>
<evidence type="ECO:0000259" key="3">
    <source>
        <dbReference type="PROSITE" id="PS51371"/>
    </source>
</evidence>
<protein>
    <submittedName>
        <fullName evidence="4">CBS domain-containing protein</fullName>
    </submittedName>
</protein>
<dbReference type="Gene3D" id="3.10.580.10">
    <property type="entry name" value="CBS-domain"/>
    <property type="match status" value="2"/>
</dbReference>
<gene>
    <name evidence="4" type="ORF">EA473_14150</name>
</gene>
<evidence type="ECO:0000256" key="1">
    <source>
        <dbReference type="ARBA" id="ARBA00023122"/>
    </source>
</evidence>
<evidence type="ECO:0000256" key="2">
    <source>
        <dbReference type="PROSITE-ProRule" id="PRU00703"/>
    </source>
</evidence>
<accession>A0A3N6P6B6</accession>
<dbReference type="AlphaFoldDB" id="A0A3N6P6B6"/>
<dbReference type="PROSITE" id="PS51371">
    <property type="entry name" value="CBS"/>
    <property type="match status" value="3"/>
</dbReference>
<feature type="domain" description="CBS" evidence="3">
    <location>
        <begin position="69"/>
        <end position="126"/>
    </location>
</feature>
<proteinExistence type="predicted"/>
<dbReference type="SMART" id="SM00116">
    <property type="entry name" value="CBS"/>
    <property type="match status" value="3"/>
</dbReference>
<dbReference type="SUPFAM" id="SSF69754">
    <property type="entry name" value="Ribosome binding protein Y (YfiA homologue)"/>
    <property type="match status" value="1"/>
</dbReference>
<dbReference type="OrthoDB" id="9280at2157"/>
<keyword evidence="5" id="KW-1185">Reference proteome</keyword>
<dbReference type="InterPro" id="IPR014651">
    <property type="entry name" value="UCP036983_2CBS_MJ1404"/>
</dbReference>
<dbReference type="InterPro" id="IPR036567">
    <property type="entry name" value="RHF-like"/>
</dbReference>
<sequence length="385" mass="42782">MNIADIATQDYIEVDVGTRMGKVRSTFENGNPKGIIVTNDGEYEGVISEREVLQSHVEDDAKVAALIKPSRSAPAPRVGRDEDVRETARVLIESNAKMAPVFEDGELWGVISSDALLEAVLENLDALTVEDVYTDDPVTIREDDGIGKAINNLREHGISRIPVLNENGYLTGVVTTHDIADFVIRENERMTTGDRVGDNERMLDVPVYDIMNSPVETTTLDATAEDAVEMMLDLDYGGLMVTPEDDDRVVTGVITKTDVLRALTFTEEEHMDVQITNISLLDTITRESIVESITDVSDKYAEMQVLHAHVRFKEHKEKLRGTPLIHCQIRLRTNKGQVAGTGEGYGAENAFRVALDKLERNVLEVKGVTSDEEYRGQLLRKLNEL</sequence>
<dbReference type="PANTHER" id="PTHR43080">
    <property type="entry name" value="CBS DOMAIN-CONTAINING PROTEIN CBSX3, MITOCHONDRIAL"/>
    <property type="match status" value="1"/>
</dbReference>
<evidence type="ECO:0000313" key="4">
    <source>
        <dbReference type="EMBL" id="RQG93849.1"/>
    </source>
</evidence>
<dbReference type="EMBL" id="REGA01000012">
    <property type="protein sequence ID" value="RQG93849.1"/>
    <property type="molecule type" value="Genomic_DNA"/>
</dbReference>
<dbReference type="PIRSF" id="PIRSF036983">
    <property type="entry name" value="UCP_2CBS_MJ1404"/>
    <property type="match status" value="1"/>
</dbReference>
<dbReference type="Proteomes" id="UP000282323">
    <property type="component" value="Unassembled WGS sequence"/>
</dbReference>
<name>A0A3N6P6B6_NATCH</name>
<dbReference type="RefSeq" id="WP_124196257.1">
    <property type="nucleotide sequence ID" value="NZ_REGA01000012.1"/>
</dbReference>
<reference evidence="4 5" key="1">
    <citation type="submission" date="2018-10" db="EMBL/GenBank/DDBJ databases">
        <title>Natrarchaeobius chitinivorans gen. nov., sp. nov., and Natrarchaeobius haloalkaliphilus sp. nov., alkaliphilic, chitin-utilizing haloarchaea from hypersaline alkaline lakes.</title>
        <authorList>
            <person name="Sorokin D.Y."/>
            <person name="Elcheninov A.G."/>
            <person name="Kostrikina N.A."/>
            <person name="Bale N.J."/>
            <person name="Sinninghe Damste J.S."/>
            <person name="Khijniak T.V."/>
            <person name="Kublanov I.V."/>
            <person name="Toshchakov S.V."/>
        </authorList>
    </citation>
    <scope>NUCLEOTIDE SEQUENCE [LARGE SCALE GENOMIC DNA]</scope>
    <source>
        <strain evidence="4 5">AArcht4T</strain>
    </source>
</reference>
<feature type="domain" description="CBS" evidence="3">
    <location>
        <begin position="211"/>
        <end position="273"/>
    </location>
</feature>
<feature type="domain" description="CBS" evidence="3">
    <location>
        <begin position="133"/>
        <end position="189"/>
    </location>
</feature>
<evidence type="ECO:0000313" key="5">
    <source>
        <dbReference type="Proteomes" id="UP000282323"/>
    </source>
</evidence>
<dbReference type="InterPro" id="IPR000644">
    <property type="entry name" value="CBS_dom"/>
</dbReference>
<dbReference type="InterPro" id="IPR046342">
    <property type="entry name" value="CBS_dom_sf"/>
</dbReference>
<dbReference type="Pfam" id="PF00571">
    <property type="entry name" value="CBS"/>
    <property type="match status" value="4"/>
</dbReference>
<keyword evidence="1 2" id="KW-0129">CBS domain</keyword>
<comment type="caution">
    <text evidence="4">The sequence shown here is derived from an EMBL/GenBank/DDBJ whole genome shotgun (WGS) entry which is preliminary data.</text>
</comment>
<organism evidence="4 5">
    <name type="scientific">Natrarchaeobius chitinivorans</name>
    <dbReference type="NCBI Taxonomy" id="1679083"/>
    <lineage>
        <taxon>Archaea</taxon>
        <taxon>Methanobacteriati</taxon>
        <taxon>Methanobacteriota</taxon>
        <taxon>Stenosarchaea group</taxon>
        <taxon>Halobacteria</taxon>
        <taxon>Halobacteriales</taxon>
        <taxon>Natrialbaceae</taxon>
        <taxon>Natrarchaeobius</taxon>
    </lineage>
</organism>
<dbReference type="InterPro" id="IPR051257">
    <property type="entry name" value="Diverse_CBS-Domain"/>
</dbReference>